<dbReference type="AlphaFoldDB" id="A0A0C3QX77"/>
<feature type="compositionally biased region" description="Pro residues" evidence="1">
    <location>
        <begin position="155"/>
        <end position="168"/>
    </location>
</feature>
<proteinExistence type="predicted"/>
<feature type="region of interest" description="Disordered" evidence="1">
    <location>
        <begin position="116"/>
        <end position="168"/>
    </location>
</feature>
<feature type="compositionally biased region" description="Basic and acidic residues" evidence="1">
    <location>
        <begin position="544"/>
        <end position="556"/>
    </location>
</feature>
<feature type="compositionally biased region" description="Basic and acidic residues" evidence="1">
    <location>
        <begin position="513"/>
        <end position="522"/>
    </location>
</feature>
<feature type="region of interest" description="Disordered" evidence="1">
    <location>
        <begin position="245"/>
        <end position="277"/>
    </location>
</feature>
<dbReference type="EMBL" id="KN822947">
    <property type="protein sequence ID" value="KIO33619.1"/>
    <property type="molecule type" value="Genomic_DNA"/>
</dbReference>
<feature type="compositionally biased region" description="Low complexity" evidence="1">
    <location>
        <begin position="378"/>
        <end position="406"/>
    </location>
</feature>
<evidence type="ECO:0000313" key="2">
    <source>
        <dbReference type="EMBL" id="KIO33619.1"/>
    </source>
</evidence>
<feature type="compositionally biased region" description="Polar residues" evidence="1">
    <location>
        <begin position="693"/>
        <end position="705"/>
    </location>
</feature>
<feature type="compositionally biased region" description="Polar residues" evidence="1">
    <location>
        <begin position="295"/>
        <end position="304"/>
    </location>
</feature>
<protein>
    <submittedName>
        <fullName evidence="2">Uncharacterized protein</fullName>
    </submittedName>
</protein>
<dbReference type="HOGENOM" id="CLU_359498_0_0_1"/>
<feature type="compositionally biased region" description="Low complexity" evidence="1">
    <location>
        <begin position="706"/>
        <end position="718"/>
    </location>
</feature>
<feature type="compositionally biased region" description="Polar residues" evidence="1">
    <location>
        <begin position="583"/>
        <end position="603"/>
    </location>
</feature>
<feature type="compositionally biased region" description="Pro residues" evidence="1">
    <location>
        <begin position="324"/>
        <end position="334"/>
    </location>
</feature>
<feature type="region of interest" description="Disordered" evidence="1">
    <location>
        <begin position="631"/>
        <end position="755"/>
    </location>
</feature>
<evidence type="ECO:0000256" key="1">
    <source>
        <dbReference type="SAM" id="MobiDB-lite"/>
    </source>
</evidence>
<feature type="region of interest" description="Disordered" evidence="1">
    <location>
        <begin position="57"/>
        <end position="101"/>
    </location>
</feature>
<sequence length="779" mass="81394">MDTQSAARAVHFSQSCVLILDHELTVPSLSPSGATGAIFRAFNPIAKGFALHLPSTLGGRGAHARRSSSTESSALQVADDSPGATSPRLGRRVSGARKNSLTAYPSVQLPLRSCLKTPQRDIPPTPISPTVPGSFNHSPPPSPVHVRGRSMSRSSPPPNSVSTSPPPAPAHHLCIPTEIIPLQPCCDTCNEVTDLAYSMGNSYRISWSPAAAAKKKRDDAEERGDILAGLKRACNYKWNKMMDGADGEDEGDDGFGGPLSDESDECPGLHATSCPPGSAAALDPLSKLDGLSRSPAASTSSLNKDWTPDKYYDSEDEDQDLFPLPSPSMSPQPSPLTGSPASSATHLPSSTRPISPLVNTHNGYPPVCRSHFHGQPSLGLPPIAGSAPASPAAGSARSSVVSLSDAGSGRSRGSVQSHHSRGPSPIHVVASTNAARQHLDAPSIATASTGSSSRTGSSGRMWTTSFVPPPLPTRKDLQGRKLVGAEGTSKSPLLASGSSSKSTNLNTTAASKLKGERDRGERANPPPMPTYSGAQREIMIVASSKDRERERERERGSASQQPKQRTKESGDKPLPLPPLIRNPASTQSSDNTPDSTPSGSRSGSVARRNAGSPYYDDCEDAMVDLSLSRVPTATVLNTPKSARSQYGAQEDDQLGPLTSPVTSPAKARRGGSISQQQQQQPTPPRTVLKRALSGQNLKINTSSRPSALEEAVAAAASSREGRQHRRSSTADVVDESGVLVTPSRTGGGDSNRNRASSIKRLWKGIGSITSGIGAAAGAV</sequence>
<dbReference type="Proteomes" id="UP000054248">
    <property type="component" value="Unassembled WGS sequence"/>
</dbReference>
<dbReference type="OrthoDB" id="3244110at2759"/>
<feature type="compositionally biased region" description="Polar residues" evidence="1">
    <location>
        <begin position="631"/>
        <end position="647"/>
    </location>
</feature>
<feature type="compositionally biased region" description="Low complexity" evidence="1">
    <location>
        <begin position="443"/>
        <end position="465"/>
    </location>
</feature>
<feature type="compositionally biased region" description="Low complexity" evidence="1">
    <location>
        <begin position="488"/>
        <end position="511"/>
    </location>
</feature>
<reference evidence="3" key="2">
    <citation type="submission" date="2015-01" db="EMBL/GenBank/DDBJ databases">
        <title>Evolutionary Origins and Diversification of the Mycorrhizal Mutualists.</title>
        <authorList>
            <consortium name="DOE Joint Genome Institute"/>
            <consortium name="Mycorrhizal Genomics Consortium"/>
            <person name="Kohler A."/>
            <person name="Kuo A."/>
            <person name="Nagy L.G."/>
            <person name="Floudas D."/>
            <person name="Copeland A."/>
            <person name="Barry K.W."/>
            <person name="Cichocki N."/>
            <person name="Veneault-Fourrey C."/>
            <person name="LaButti K."/>
            <person name="Lindquist E.A."/>
            <person name="Lipzen A."/>
            <person name="Lundell T."/>
            <person name="Morin E."/>
            <person name="Murat C."/>
            <person name="Riley R."/>
            <person name="Ohm R."/>
            <person name="Sun H."/>
            <person name="Tunlid A."/>
            <person name="Henrissat B."/>
            <person name="Grigoriev I.V."/>
            <person name="Hibbett D.S."/>
            <person name="Martin F."/>
        </authorList>
    </citation>
    <scope>NUCLEOTIDE SEQUENCE [LARGE SCALE GENOMIC DNA]</scope>
    <source>
        <strain evidence="3">MUT 4182</strain>
    </source>
</reference>
<reference evidence="2 3" key="1">
    <citation type="submission" date="2014-04" db="EMBL/GenBank/DDBJ databases">
        <authorList>
            <consortium name="DOE Joint Genome Institute"/>
            <person name="Kuo A."/>
            <person name="Girlanda M."/>
            <person name="Perotto S."/>
            <person name="Kohler A."/>
            <person name="Nagy L.G."/>
            <person name="Floudas D."/>
            <person name="Copeland A."/>
            <person name="Barry K.W."/>
            <person name="Cichocki N."/>
            <person name="Veneault-Fourrey C."/>
            <person name="LaButti K."/>
            <person name="Lindquist E.A."/>
            <person name="Lipzen A."/>
            <person name="Lundell T."/>
            <person name="Morin E."/>
            <person name="Murat C."/>
            <person name="Sun H."/>
            <person name="Tunlid A."/>
            <person name="Henrissat B."/>
            <person name="Grigoriev I.V."/>
            <person name="Hibbett D.S."/>
            <person name="Martin F."/>
            <person name="Nordberg H.P."/>
            <person name="Cantor M.N."/>
            <person name="Hua S.X."/>
        </authorList>
    </citation>
    <scope>NUCLEOTIDE SEQUENCE [LARGE SCALE GENOMIC DNA]</scope>
    <source>
        <strain evidence="2 3">MUT 4182</strain>
    </source>
</reference>
<keyword evidence="3" id="KW-1185">Reference proteome</keyword>
<accession>A0A0C3QX77</accession>
<gene>
    <name evidence="2" type="ORF">M407DRAFT_17581</name>
</gene>
<feature type="compositionally biased region" description="Polar residues" evidence="1">
    <location>
        <begin position="336"/>
        <end position="362"/>
    </location>
</feature>
<evidence type="ECO:0000313" key="3">
    <source>
        <dbReference type="Proteomes" id="UP000054248"/>
    </source>
</evidence>
<name>A0A0C3QX77_9AGAM</name>
<organism evidence="2 3">
    <name type="scientific">Tulasnella calospora MUT 4182</name>
    <dbReference type="NCBI Taxonomy" id="1051891"/>
    <lineage>
        <taxon>Eukaryota</taxon>
        <taxon>Fungi</taxon>
        <taxon>Dikarya</taxon>
        <taxon>Basidiomycota</taxon>
        <taxon>Agaricomycotina</taxon>
        <taxon>Agaricomycetes</taxon>
        <taxon>Cantharellales</taxon>
        <taxon>Tulasnellaceae</taxon>
        <taxon>Tulasnella</taxon>
    </lineage>
</organism>
<feature type="region of interest" description="Disordered" evidence="1">
    <location>
        <begin position="291"/>
        <end position="617"/>
    </location>
</feature>